<protein>
    <submittedName>
        <fullName evidence="1">Uncharacterized protein</fullName>
    </submittedName>
</protein>
<dbReference type="InParanoid" id="A0A2P6N193"/>
<dbReference type="AlphaFoldDB" id="A0A2P6N193"/>
<sequence length="90" mass="10266">MSDSSHDNMTNYVCYFQKCLSLSQVLGTTNSILCQNQLTLNSVVEINSWAPWQKGSGDKWQTFRARTFTKILKSSLDIQEQNNQACKLLD</sequence>
<evidence type="ECO:0000313" key="2">
    <source>
        <dbReference type="Proteomes" id="UP000241769"/>
    </source>
</evidence>
<organism evidence="1 2">
    <name type="scientific">Planoprotostelium fungivorum</name>
    <dbReference type="NCBI Taxonomy" id="1890364"/>
    <lineage>
        <taxon>Eukaryota</taxon>
        <taxon>Amoebozoa</taxon>
        <taxon>Evosea</taxon>
        <taxon>Variosea</taxon>
        <taxon>Cavosteliida</taxon>
        <taxon>Cavosteliaceae</taxon>
        <taxon>Planoprotostelium</taxon>
    </lineage>
</organism>
<gene>
    <name evidence="1" type="ORF">PROFUN_00595</name>
</gene>
<dbReference type="EMBL" id="MDYQ01000257">
    <property type="protein sequence ID" value="PRP77734.1"/>
    <property type="molecule type" value="Genomic_DNA"/>
</dbReference>
<comment type="caution">
    <text evidence="1">The sequence shown here is derived from an EMBL/GenBank/DDBJ whole genome shotgun (WGS) entry which is preliminary data.</text>
</comment>
<keyword evidence="2" id="KW-1185">Reference proteome</keyword>
<accession>A0A2P6N193</accession>
<proteinExistence type="predicted"/>
<reference evidence="1 2" key="1">
    <citation type="journal article" date="2018" name="Genome Biol. Evol.">
        <title>Multiple Roots of Fruiting Body Formation in Amoebozoa.</title>
        <authorList>
            <person name="Hillmann F."/>
            <person name="Forbes G."/>
            <person name="Novohradska S."/>
            <person name="Ferling I."/>
            <person name="Riege K."/>
            <person name="Groth M."/>
            <person name="Westermann M."/>
            <person name="Marz M."/>
            <person name="Spaller T."/>
            <person name="Winckler T."/>
            <person name="Schaap P."/>
            <person name="Glockner G."/>
        </authorList>
    </citation>
    <scope>NUCLEOTIDE SEQUENCE [LARGE SCALE GENOMIC DNA]</scope>
    <source>
        <strain evidence="1 2">Jena</strain>
    </source>
</reference>
<name>A0A2P6N193_9EUKA</name>
<dbReference type="Proteomes" id="UP000241769">
    <property type="component" value="Unassembled WGS sequence"/>
</dbReference>
<evidence type="ECO:0000313" key="1">
    <source>
        <dbReference type="EMBL" id="PRP77734.1"/>
    </source>
</evidence>